<dbReference type="AlphaFoldDB" id="A0AAW2ICA1"/>
<sequence>MGEEASATETTTSTTEIKSSSSSKTKKIDVDKPVYFKHWVRPRTSQYSYLYDYRKNYYDDVIDYLDRRKSGMYRDVPRPQTWAERALRTYTQKLGTTENAIKARNDTDLIHKVQQSRVLHTVHTKLSHARHFTTFY</sequence>
<name>A0AAW2ICA1_9NEOP</name>
<proteinExistence type="predicted"/>
<reference evidence="2" key="1">
    <citation type="journal article" date="2024" name="Gigascience">
        <title>Chromosome-level genome of the poultry shaft louse Menopon gallinae provides insight into the host-switching and adaptive evolution of parasitic lice.</title>
        <authorList>
            <person name="Xu Y."/>
            <person name="Ma L."/>
            <person name="Liu S."/>
            <person name="Liang Y."/>
            <person name="Liu Q."/>
            <person name="He Z."/>
            <person name="Tian L."/>
            <person name="Duan Y."/>
            <person name="Cai W."/>
            <person name="Li H."/>
            <person name="Song F."/>
        </authorList>
    </citation>
    <scope>NUCLEOTIDE SEQUENCE</scope>
    <source>
        <strain evidence="2">Cailab_2023a</strain>
    </source>
</reference>
<gene>
    <name evidence="2" type="ORF">PYX00_001357</name>
</gene>
<evidence type="ECO:0008006" key="3">
    <source>
        <dbReference type="Google" id="ProtNLM"/>
    </source>
</evidence>
<organism evidence="2">
    <name type="scientific">Menopon gallinae</name>
    <name type="common">poultry shaft louse</name>
    <dbReference type="NCBI Taxonomy" id="328185"/>
    <lineage>
        <taxon>Eukaryota</taxon>
        <taxon>Metazoa</taxon>
        <taxon>Ecdysozoa</taxon>
        <taxon>Arthropoda</taxon>
        <taxon>Hexapoda</taxon>
        <taxon>Insecta</taxon>
        <taxon>Pterygota</taxon>
        <taxon>Neoptera</taxon>
        <taxon>Paraneoptera</taxon>
        <taxon>Psocodea</taxon>
        <taxon>Troctomorpha</taxon>
        <taxon>Phthiraptera</taxon>
        <taxon>Amblycera</taxon>
        <taxon>Menoponidae</taxon>
        <taxon>Menopon</taxon>
    </lineage>
</organism>
<protein>
    <recommendedName>
        <fullName evidence="3">Flightin</fullName>
    </recommendedName>
</protein>
<feature type="compositionally biased region" description="Low complexity" evidence="1">
    <location>
        <begin position="1"/>
        <end position="23"/>
    </location>
</feature>
<dbReference type="EMBL" id="JARGDH010000001">
    <property type="protein sequence ID" value="KAL0279890.1"/>
    <property type="molecule type" value="Genomic_DNA"/>
</dbReference>
<comment type="caution">
    <text evidence="2">The sequence shown here is derived from an EMBL/GenBank/DDBJ whole genome shotgun (WGS) entry which is preliminary data.</text>
</comment>
<accession>A0AAW2ICA1</accession>
<feature type="region of interest" description="Disordered" evidence="1">
    <location>
        <begin position="1"/>
        <end position="24"/>
    </location>
</feature>
<evidence type="ECO:0000256" key="1">
    <source>
        <dbReference type="SAM" id="MobiDB-lite"/>
    </source>
</evidence>
<evidence type="ECO:0000313" key="2">
    <source>
        <dbReference type="EMBL" id="KAL0279890.1"/>
    </source>
</evidence>